<keyword evidence="2" id="KW-1185">Reference proteome</keyword>
<dbReference type="AlphaFoldDB" id="A0A285UKK8"/>
<gene>
    <name evidence="1" type="ORF">SAMN05878391_1616</name>
</gene>
<reference evidence="2" key="1">
    <citation type="submission" date="2017-08" db="EMBL/GenBank/DDBJ databases">
        <authorList>
            <person name="Varghese N."/>
            <person name="Submissions S."/>
        </authorList>
    </citation>
    <scope>NUCLEOTIDE SEQUENCE [LARGE SCALE GENOMIC DNA]</scope>
    <source>
        <strain evidence="2">DSM 23173</strain>
    </source>
</reference>
<accession>A0A285UKK8</accession>
<protein>
    <submittedName>
        <fullName evidence="1">Uncharacterized protein</fullName>
    </submittedName>
</protein>
<dbReference type="EMBL" id="OBQF01000003">
    <property type="protein sequence ID" value="SOC42303.1"/>
    <property type="molecule type" value="Genomic_DNA"/>
</dbReference>
<name>A0A285UKK8_9STAP</name>
<dbReference type="Proteomes" id="UP000219412">
    <property type="component" value="Unassembled WGS sequence"/>
</dbReference>
<evidence type="ECO:0000313" key="1">
    <source>
        <dbReference type="EMBL" id="SOC42303.1"/>
    </source>
</evidence>
<sequence length="48" mass="5387">MTNKLLLCGTLLVNVLSAIVLALTIFHHFSVKSELDELKKHSPVEREV</sequence>
<evidence type="ECO:0000313" key="2">
    <source>
        <dbReference type="Proteomes" id="UP000219412"/>
    </source>
</evidence>
<proteinExistence type="predicted"/>
<dbReference type="RefSeq" id="WP_179647149.1">
    <property type="nucleotide sequence ID" value="NZ_OBQF01000003.1"/>
</dbReference>
<organism evidence="1 2">
    <name type="scientific">Salinicoccus kekensis</name>
    <dbReference type="NCBI Taxonomy" id="714307"/>
    <lineage>
        <taxon>Bacteria</taxon>
        <taxon>Bacillati</taxon>
        <taxon>Bacillota</taxon>
        <taxon>Bacilli</taxon>
        <taxon>Bacillales</taxon>
        <taxon>Staphylococcaceae</taxon>
        <taxon>Salinicoccus</taxon>
    </lineage>
</organism>